<evidence type="ECO:0000256" key="7">
    <source>
        <dbReference type="ARBA" id="ARBA00023180"/>
    </source>
</evidence>
<dbReference type="PANTHER" id="PTHR23501">
    <property type="entry name" value="MAJOR FACILITATOR SUPERFAMILY"/>
    <property type="match status" value="1"/>
</dbReference>
<dbReference type="InterPro" id="IPR036259">
    <property type="entry name" value="MFS_trans_sf"/>
</dbReference>
<feature type="transmembrane region" description="Helical" evidence="9">
    <location>
        <begin position="150"/>
        <end position="173"/>
    </location>
</feature>
<feature type="region of interest" description="Disordered" evidence="8">
    <location>
        <begin position="525"/>
        <end position="544"/>
    </location>
</feature>
<feature type="transmembrane region" description="Helical" evidence="9">
    <location>
        <begin position="220"/>
        <end position="238"/>
    </location>
</feature>
<gene>
    <name evidence="11" type="ORF">MGYG_06630</name>
</gene>
<protein>
    <recommendedName>
        <fullName evidence="10">Major facilitator superfamily (MFS) profile domain-containing protein</fullName>
    </recommendedName>
</protein>
<dbReference type="GO" id="GO:0005886">
    <property type="term" value="C:plasma membrane"/>
    <property type="evidence" value="ECO:0007669"/>
    <property type="project" value="TreeGrafter"/>
</dbReference>
<name>E4V0S1_ARTGP</name>
<proteinExistence type="inferred from homology"/>
<evidence type="ECO:0000256" key="2">
    <source>
        <dbReference type="ARBA" id="ARBA00008335"/>
    </source>
</evidence>
<evidence type="ECO:0000256" key="6">
    <source>
        <dbReference type="ARBA" id="ARBA00023136"/>
    </source>
</evidence>
<sequence>MSPHDSLNMNQSGPPSKSGHTIQFWGIFVALCILSFISALDVAIITTALPTITAEIGGANIYVWIANSFVLASSVLQPLCGQLANIYGRRIPFIGSIVLFTLGSGIAGGAINAGMLIAGRTIQGIGAGGIYVLIDIVCCDLVPLRERGKYLSLMFSWSGVAAALGPVVGGALAEANWRWIFYLNIPICTVTLVILLLFMRVKTTKLADSGLSQIDFLGNLIFIPSMISLLLGLVTGGIEHPWSSWRIILPLVLGIAGWICFHIQQSYSSHPSVPPHLFSNRTSAAAYLLTFLSSVLVQAISYFLPIYFQAVHGTTTLRSGINFLPFAISTLGSAVISGILLSKFGAYRPIHAVSFALSAIGFGLLTLLNGHTKVVSWVFFQLIAGAGSGTILSALLPAIMAALAESDVASSSATFSFVRTFGYIWGVTIASIIFNGQFNKNLPLISSPALRDQLKNSAAYSFASQAHRLRTIIPESVWNEVVGVYVKSLRAIWWVGLGFSIVGLFVVALEKDLKLREDLKTEYGIEDEKDSSSPTDEESGLEMN</sequence>
<comment type="similarity">
    <text evidence="2">Belongs to the major facilitator superfamily.</text>
</comment>
<dbReference type="eggNOG" id="KOG0254">
    <property type="taxonomic scope" value="Eukaryota"/>
</dbReference>
<evidence type="ECO:0000256" key="9">
    <source>
        <dbReference type="SAM" id="Phobius"/>
    </source>
</evidence>
<feature type="transmembrane region" description="Helical" evidence="9">
    <location>
        <begin position="91"/>
        <end position="111"/>
    </location>
</feature>
<dbReference type="InterPro" id="IPR020846">
    <property type="entry name" value="MFS_dom"/>
</dbReference>
<dbReference type="AlphaFoldDB" id="E4V0S1"/>
<reference evidence="12" key="1">
    <citation type="journal article" date="2012" name="MBio">
        <title>Comparative genome analysis of Trichophyton rubrum and related dermatophytes reveals candidate genes involved in infection.</title>
        <authorList>
            <person name="Martinez D.A."/>
            <person name="Oliver B.G."/>
            <person name="Graeser Y."/>
            <person name="Goldberg J.M."/>
            <person name="Li W."/>
            <person name="Martinez-Rossi N.M."/>
            <person name="Monod M."/>
            <person name="Shelest E."/>
            <person name="Barton R.C."/>
            <person name="Birch E."/>
            <person name="Brakhage A.A."/>
            <person name="Chen Z."/>
            <person name="Gurr S.J."/>
            <person name="Heiman D."/>
            <person name="Heitman J."/>
            <person name="Kosti I."/>
            <person name="Rossi A."/>
            <person name="Saif S."/>
            <person name="Samalova M."/>
            <person name="Saunders C.W."/>
            <person name="Shea T."/>
            <person name="Summerbell R.C."/>
            <person name="Xu J."/>
            <person name="Young S."/>
            <person name="Zeng Q."/>
            <person name="Birren B.W."/>
            <person name="Cuomo C.A."/>
            <person name="White T.C."/>
        </authorList>
    </citation>
    <scope>NUCLEOTIDE SEQUENCE [LARGE SCALE GENOMIC DNA]</scope>
    <source>
        <strain evidence="12">ATCC MYA-4604 / CBS 118893</strain>
    </source>
</reference>
<dbReference type="Gene3D" id="1.20.1250.20">
    <property type="entry name" value="MFS general substrate transporter like domains"/>
    <property type="match status" value="1"/>
</dbReference>
<feature type="transmembrane region" description="Helical" evidence="9">
    <location>
        <begin position="378"/>
        <end position="404"/>
    </location>
</feature>
<evidence type="ECO:0000256" key="4">
    <source>
        <dbReference type="ARBA" id="ARBA00022692"/>
    </source>
</evidence>
<dbReference type="PROSITE" id="PS50850">
    <property type="entry name" value="MFS"/>
    <property type="match status" value="1"/>
</dbReference>
<dbReference type="FunFam" id="1.20.1250.20:FF:000484">
    <property type="entry name" value="MFS general substrate transporter"/>
    <property type="match status" value="1"/>
</dbReference>
<dbReference type="VEuPathDB" id="FungiDB:MGYG_06630"/>
<evidence type="ECO:0000256" key="8">
    <source>
        <dbReference type="SAM" id="MobiDB-lite"/>
    </source>
</evidence>
<dbReference type="EMBL" id="DS989827">
    <property type="protein sequence ID" value="EFR03636.1"/>
    <property type="molecule type" value="Genomic_DNA"/>
</dbReference>
<feature type="transmembrane region" description="Helical" evidence="9">
    <location>
        <begin position="244"/>
        <end position="263"/>
    </location>
</feature>
<dbReference type="Pfam" id="PF07690">
    <property type="entry name" value="MFS_1"/>
    <property type="match status" value="1"/>
</dbReference>
<keyword evidence="6 9" id="KW-0472">Membrane</keyword>
<dbReference type="FunCoup" id="E4V0S1">
    <property type="interactions" value="25"/>
</dbReference>
<dbReference type="InterPro" id="IPR011701">
    <property type="entry name" value="MFS"/>
</dbReference>
<feature type="transmembrane region" description="Helical" evidence="9">
    <location>
        <begin position="24"/>
        <end position="49"/>
    </location>
</feature>
<dbReference type="PRINTS" id="PR01036">
    <property type="entry name" value="TCRTETB"/>
</dbReference>
<keyword evidence="12" id="KW-1185">Reference proteome</keyword>
<feature type="transmembrane region" description="Helical" evidence="9">
    <location>
        <begin position="320"/>
        <end position="341"/>
    </location>
</feature>
<dbReference type="GeneID" id="10025885"/>
<evidence type="ECO:0000259" key="10">
    <source>
        <dbReference type="PROSITE" id="PS50850"/>
    </source>
</evidence>
<feature type="transmembrane region" description="Helical" evidence="9">
    <location>
        <begin position="284"/>
        <end position="308"/>
    </location>
</feature>
<evidence type="ECO:0000256" key="3">
    <source>
        <dbReference type="ARBA" id="ARBA00022448"/>
    </source>
</evidence>
<feature type="transmembrane region" description="Helical" evidence="9">
    <location>
        <begin position="491"/>
        <end position="509"/>
    </location>
</feature>
<evidence type="ECO:0000313" key="12">
    <source>
        <dbReference type="Proteomes" id="UP000002669"/>
    </source>
</evidence>
<dbReference type="PANTHER" id="PTHR23501:SF187">
    <property type="entry name" value="MAJOR FACILITATOR SUPERFAMILY (MFS) PROFILE DOMAIN-CONTAINING PROTEIN"/>
    <property type="match status" value="1"/>
</dbReference>
<evidence type="ECO:0000256" key="5">
    <source>
        <dbReference type="ARBA" id="ARBA00022989"/>
    </source>
</evidence>
<accession>E4V0S1</accession>
<dbReference type="Gene3D" id="1.20.1720.10">
    <property type="entry name" value="Multidrug resistance protein D"/>
    <property type="match status" value="1"/>
</dbReference>
<keyword evidence="3" id="KW-0813">Transport</keyword>
<comment type="subcellular location">
    <subcellularLocation>
        <location evidence="1">Membrane</location>
        <topology evidence="1">Multi-pass membrane protein</topology>
    </subcellularLocation>
</comment>
<dbReference type="Proteomes" id="UP000002669">
    <property type="component" value="Unassembled WGS sequence"/>
</dbReference>
<feature type="transmembrane region" description="Helical" evidence="9">
    <location>
        <begin position="416"/>
        <end position="434"/>
    </location>
</feature>
<dbReference type="HOGENOM" id="CLU_000960_22_0_1"/>
<dbReference type="OMA" id="IVWISSQ"/>
<keyword evidence="4 9" id="KW-0812">Transmembrane</keyword>
<organism evidence="12">
    <name type="scientific">Arthroderma gypseum (strain ATCC MYA-4604 / CBS 118893)</name>
    <name type="common">Microsporum gypseum</name>
    <dbReference type="NCBI Taxonomy" id="535722"/>
    <lineage>
        <taxon>Eukaryota</taxon>
        <taxon>Fungi</taxon>
        <taxon>Dikarya</taxon>
        <taxon>Ascomycota</taxon>
        <taxon>Pezizomycotina</taxon>
        <taxon>Eurotiomycetes</taxon>
        <taxon>Eurotiomycetidae</taxon>
        <taxon>Onygenales</taxon>
        <taxon>Arthrodermataceae</taxon>
        <taxon>Nannizzia</taxon>
    </lineage>
</organism>
<keyword evidence="7" id="KW-0325">Glycoprotein</keyword>
<evidence type="ECO:0000256" key="1">
    <source>
        <dbReference type="ARBA" id="ARBA00004141"/>
    </source>
</evidence>
<feature type="transmembrane region" description="Helical" evidence="9">
    <location>
        <begin position="117"/>
        <end position="138"/>
    </location>
</feature>
<keyword evidence="5 9" id="KW-1133">Transmembrane helix</keyword>
<evidence type="ECO:0000313" key="11">
    <source>
        <dbReference type="EMBL" id="EFR03636.1"/>
    </source>
</evidence>
<dbReference type="OrthoDB" id="10021397at2759"/>
<dbReference type="SUPFAM" id="SSF103473">
    <property type="entry name" value="MFS general substrate transporter"/>
    <property type="match status" value="1"/>
</dbReference>
<feature type="domain" description="Major facilitator superfamily (MFS) profile" evidence="10">
    <location>
        <begin position="27"/>
        <end position="514"/>
    </location>
</feature>
<dbReference type="InParanoid" id="E4V0S1"/>
<dbReference type="RefSeq" id="XP_003170644.1">
    <property type="nucleotide sequence ID" value="XM_003170596.1"/>
</dbReference>
<dbReference type="CDD" id="cd17502">
    <property type="entry name" value="MFS_Azr1_MDR_like"/>
    <property type="match status" value="1"/>
</dbReference>
<feature type="transmembrane region" description="Helical" evidence="9">
    <location>
        <begin position="61"/>
        <end position="79"/>
    </location>
</feature>
<feature type="transmembrane region" description="Helical" evidence="9">
    <location>
        <begin position="353"/>
        <end position="372"/>
    </location>
</feature>
<dbReference type="GO" id="GO:0022857">
    <property type="term" value="F:transmembrane transporter activity"/>
    <property type="evidence" value="ECO:0007669"/>
    <property type="project" value="InterPro"/>
</dbReference>
<feature type="transmembrane region" description="Helical" evidence="9">
    <location>
        <begin position="179"/>
        <end position="199"/>
    </location>
</feature>